<name>A0A261U4M6_9BORD</name>
<evidence type="ECO:0000256" key="2">
    <source>
        <dbReference type="ARBA" id="ARBA00023002"/>
    </source>
</evidence>
<keyword evidence="2" id="KW-0560">Oxidoreductase</keyword>
<evidence type="ECO:0000259" key="4">
    <source>
        <dbReference type="SMART" id="SM00822"/>
    </source>
</evidence>
<dbReference type="SUPFAM" id="SSF51735">
    <property type="entry name" value="NAD(P)-binding Rossmann-fold domains"/>
    <property type="match status" value="1"/>
</dbReference>
<dbReference type="InterPro" id="IPR036291">
    <property type="entry name" value="NAD(P)-bd_dom_sf"/>
</dbReference>
<dbReference type="InterPro" id="IPR002347">
    <property type="entry name" value="SDR_fam"/>
</dbReference>
<comment type="caution">
    <text evidence="5">The sequence shown here is derived from an EMBL/GenBank/DDBJ whole genome shotgun (WGS) entry which is preliminary data.</text>
</comment>
<reference evidence="5 6" key="1">
    <citation type="submission" date="2017-05" db="EMBL/GenBank/DDBJ databases">
        <title>Complete and WGS of Bordetella genogroups.</title>
        <authorList>
            <person name="Spilker T."/>
            <person name="LiPuma J."/>
        </authorList>
    </citation>
    <scope>NUCLEOTIDE SEQUENCE [LARGE SCALE GENOMIC DNA]</scope>
    <source>
        <strain evidence="5 6">AU9919</strain>
    </source>
</reference>
<feature type="domain" description="Ketoreductase" evidence="4">
    <location>
        <begin position="14"/>
        <end position="199"/>
    </location>
</feature>
<dbReference type="PRINTS" id="PR00080">
    <property type="entry name" value="SDRFAMILY"/>
</dbReference>
<gene>
    <name evidence="5" type="ORF">CAL20_16110</name>
</gene>
<dbReference type="RefSeq" id="WP_094838357.1">
    <property type="nucleotide sequence ID" value="NZ_NEVQ01000013.1"/>
</dbReference>
<protein>
    <submittedName>
        <fullName evidence="5">3-oxoacyl-ACP reductase</fullName>
    </submittedName>
</protein>
<dbReference type="InterPro" id="IPR057326">
    <property type="entry name" value="KR_dom"/>
</dbReference>
<organism evidence="5 6">
    <name type="scientific">Bordetella genomosp. 4</name>
    <dbReference type="NCBI Taxonomy" id="463044"/>
    <lineage>
        <taxon>Bacteria</taxon>
        <taxon>Pseudomonadati</taxon>
        <taxon>Pseudomonadota</taxon>
        <taxon>Betaproteobacteria</taxon>
        <taxon>Burkholderiales</taxon>
        <taxon>Alcaligenaceae</taxon>
        <taxon>Bordetella</taxon>
    </lineage>
</organism>
<dbReference type="Proteomes" id="UP000216885">
    <property type="component" value="Unassembled WGS sequence"/>
</dbReference>
<evidence type="ECO:0000256" key="1">
    <source>
        <dbReference type="ARBA" id="ARBA00006484"/>
    </source>
</evidence>
<dbReference type="SMART" id="SM00822">
    <property type="entry name" value="PKS_KR"/>
    <property type="match status" value="1"/>
</dbReference>
<dbReference type="EMBL" id="NEVQ01000013">
    <property type="protein sequence ID" value="OZI56908.1"/>
    <property type="molecule type" value="Genomic_DNA"/>
</dbReference>
<dbReference type="PANTHER" id="PTHR43669:SF12">
    <property type="entry name" value="BLR5618 PROTEIN"/>
    <property type="match status" value="1"/>
</dbReference>
<evidence type="ECO:0000313" key="5">
    <source>
        <dbReference type="EMBL" id="OZI56908.1"/>
    </source>
</evidence>
<dbReference type="CDD" id="cd05233">
    <property type="entry name" value="SDR_c"/>
    <property type="match status" value="1"/>
</dbReference>
<dbReference type="GO" id="GO:0016491">
    <property type="term" value="F:oxidoreductase activity"/>
    <property type="evidence" value="ECO:0007669"/>
    <property type="project" value="UniProtKB-KW"/>
</dbReference>
<keyword evidence="6" id="KW-1185">Reference proteome</keyword>
<dbReference type="Pfam" id="PF00106">
    <property type="entry name" value="adh_short"/>
    <property type="match status" value="1"/>
</dbReference>
<dbReference type="PANTHER" id="PTHR43669">
    <property type="entry name" value="5-KETO-D-GLUCONATE 5-REDUCTASE"/>
    <property type="match status" value="1"/>
</dbReference>
<dbReference type="FunFam" id="3.40.50.720:FF:000084">
    <property type="entry name" value="Short-chain dehydrogenase reductase"/>
    <property type="match status" value="1"/>
</dbReference>
<dbReference type="AlphaFoldDB" id="A0A261U4M6"/>
<sequence length="263" mass="28030">MEKGTPQEGVKHNRVAIVTGASTGIGRATTRTLLDDGWCVVLASRRGDALNEVVREYREAGGDSARVIAVPTDVSDPASVQQLFDVTRDRFGRLDLLFNNAGLGVEGVSVEALSIDRWKKLMDVNVTGTLLCTQAAFRQMRAQTPSGGRIINNGSLSAHVPRLHSADYTASKHAVNGLTKACALDGRQYGIAVCQIDFGNAQTHMTAKMGAGTLQANGERAIEPVMDVSHAARSVAYMASLPLEANVQFMTVMATAMPFIGRG</sequence>
<dbReference type="Gene3D" id="3.40.50.720">
    <property type="entry name" value="NAD(P)-binding Rossmann-like Domain"/>
    <property type="match status" value="1"/>
</dbReference>
<evidence type="ECO:0000313" key="6">
    <source>
        <dbReference type="Proteomes" id="UP000216885"/>
    </source>
</evidence>
<comment type="similarity">
    <text evidence="1 3">Belongs to the short-chain dehydrogenases/reductases (SDR) family.</text>
</comment>
<evidence type="ECO:0000256" key="3">
    <source>
        <dbReference type="RuleBase" id="RU000363"/>
    </source>
</evidence>
<dbReference type="PRINTS" id="PR00081">
    <property type="entry name" value="GDHRDH"/>
</dbReference>
<proteinExistence type="inferred from homology"/>
<accession>A0A261U4M6</accession>